<proteinExistence type="predicted"/>
<organism evidence="1 2">
    <name type="scientific">Gossypium arboreum</name>
    <name type="common">Tree cotton</name>
    <name type="synonym">Gossypium nanking</name>
    <dbReference type="NCBI Taxonomy" id="29729"/>
    <lineage>
        <taxon>Eukaryota</taxon>
        <taxon>Viridiplantae</taxon>
        <taxon>Streptophyta</taxon>
        <taxon>Embryophyta</taxon>
        <taxon>Tracheophyta</taxon>
        <taxon>Spermatophyta</taxon>
        <taxon>Magnoliopsida</taxon>
        <taxon>eudicotyledons</taxon>
        <taxon>Gunneridae</taxon>
        <taxon>Pentapetalae</taxon>
        <taxon>rosids</taxon>
        <taxon>malvids</taxon>
        <taxon>Malvales</taxon>
        <taxon>Malvaceae</taxon>
        <taxon>Malvoideae</taxon>
        <taxon>Gossypium</taxon>
    </lineage>
</organism>
<keyword evidence="2" id="KW-1185">Reference proteome</keyword>
<dbReference type="Proteomes" id="UP001358586">
    <property type="component" value="Chromosome 12"/>
</dbReference>
<evidence type="ECO:0000313" key="2">
    <source>
        <dbReference type="Proteomes" id="UP001358586"/>
    </source>
</evidence>
<dbReference type="Pfam" id="PF04578">
    <property type="entry name" value="DUF594"/>
    <property type="match status" value="1"/>
</dbReference>
<gene>
    <name evidence="1" type="ORF">PVK06_042577</name>
</gene>
<sequence length="79" mass="9598">MRRLQDLVLNKRWDHDEKWGLINQVWMEMMIQAASQRLWKEHTQQLRHGGELLTHKKHFRLSTQIQQVNINGEFSTSYP</sequence>
<protein>
    <submittedName>
        <fullName evidence="1">Uncharacterized protein</fullName>
    </submittedName>
</protein>
<name>A0ABR0ML27_GOSAR</name>
<evidence type="ECO:0000313" key="1">
    <source>
        <dbReference type="EMBL" id="KAK5774721.1"/>
    </source>
</evidence>
<accession>A0ABR0ML27</accession>
<dbReference type="EMBL" id="JARKNE010000012">
    <property type="protein sequence ID" value="KAK5774721.1"/>
    <property type="molecule type" value="Genomic_DNA"/>
</dbReference>
<dbReference type="InterPro" id="IPR007658">
    <property type="entry name" value="DUF594"/>
</dbReference>
<comment type="caution">
    <text evidence="1">The sequence shown here is derived from an EMBL/GenBank/DDBJ whole genome shotgun (WGS) entry which is preliminary data.</text>
</comment>
<reference evidence="1 2" key="1">
    <citation type="submission" date="2023-03" db="EMBL/GenBank/DDBJ databases">
        <title>WGS of Gossypium arboreum.</title>
        <authorList>
            <person name="Yu D."/>
        </authorList>
    </citation>
    <scope>NUCLEOTIDE SEQUENCE [LARGE SCALE GENOMIC DNA]</scope>
    <source>
        <tissue evidence="1">Leaf</tissue>
    </source>
</reference>